<sequence length="90" mass="9771">MFSLVKVKCKFTAGQIPRSTRVGHDLRFQISIGVDAAPTANPIGRRSKAFLSIFLVSPIRQLVRVQNGSPDLIDSYGLPEDCLVSVGTRG</sequence>
<dbReference type="AlphaFoldDB" id="A0A0C3JZ39"/>
<proteinExistence type="predicted"/>
<keyword evidence="2" id="KW-1185">Reference proteome</keyword>
<evidence type="ECO:0000313" key="1">
    <source>
        <dbReference type="EMBL" id="KIO14408.1"/>
    </source>
</evidence>
<gene>
    <name evidence="1" type="ORF">M404DRAFT_992664</name>
</gene>
<dbReference type="Proteomes" id="UP000054217">
    <property type="component" value="Unassembled WGS sequence"/>
</dbReference>
<evidence type="ECO:0000313" key="2">
    <source>
        <dbReference type="Proteomes" id="UP000054217"/>
    </source>
</evidence>
<protein>
    <submittedName>
        <fullName evidence="1">Uncharacterized protein</fullName>
    </submittedName>
</protein>
<reference evidence="2" key="2">
    <citation type="submission" date="2015-01" db="EMBL/GenBank/DDBJ databases">
        <title>Evolutionary Origins and Diversification of the Mycorrhizal Mutualists.</title>
        <authorList>
            <consortium name="DOE Joint Genome Institute"/>
            <consortium name="Mycorrhizal Genomics Consortium"/>
            <person name="Kohler A."/>
            <person name="Kuo A."/>
            <person name="Nagy L.G."/>
            <person name="Floudas D."/>
            <person name="Copeland A."/>
            <person name="Barry K.W."/>
            <person name="Cichocki N."/>
            <person name="Veneault-Fourrey C."/>
            <person name="LaButti K."/>
            <person name="Lindquist E.A."/>
            <person name="Lipzen A."/>
            <person name="Lundell T."/>
            <person name="Morin E."/>
            <person name="Murat C."/>
            <person name="Riley R."/>
            <person name="Ohm R."/>
            <person name="Sun H."/>
            <person name="Tunlid A."/>
            <person name="Henrissat B."/>
            <person name="Grigoriev I.V."/>
            <person name="Hibbett D.S."/>
            <person name="Martin F."/>
        </authorList>
    </citation>
    <scope>NUCLEOTIDE SEQUENCE [LARGE SCALE GENOMIC DNA]</scope>
    <source>
        <strain evidence="2">Marx 270</strain>
    </source>
</reference>
<accession>A0A0C3JZ39</accession>
<dbReference type="InParanoid" id="A0A0C3JZ39"/>
<dbReference type="EMBL" id="KN831945">
    <property type="protein sequence ID" value="KIO14408.1"/>
    <property type="molecule type" value="Genomic_DNA"/>
</dbReference>
<dbReference type="HOGENOM" id="CLU_2441750_0_0_1"/>
<reference evidence="1 2" key="1">
    <citation type="submission" date="2014-04" db="EMBL/GenBank/DDBJ databases">
        <authorList>
            <consortium name="DOE Joint Genome Institute"/>
            <person name="Kuo A."/>
            <person name="Kohler A."/>
            <person name="Costa M.D."/>
            <person name="Nagy L.G."/>
            <person name="Floudas D."/>
            <person name="Copeland A."/>
            <person name="Barry K.W."/>
            <person name="Cichocki N."/>
            <person name="Veneault-Fourrey C."/>
            <person name="LaButti K."/>
            <person name="Lindquist E.A."/>
            <person name="Lipzen A."/>
            <person name="Lundell T."/>
            <person name="Morin E."/>
            <person name="Murat C."/>
            <person name="Sun H."/>
            <person name="Tunlid A."/>
            <person name="Henrissat B."/>
            <person name="Grigoriev I.V."/>
            <person name="Hibbett D.S."/>
            <person name="Martin F."/>
            <person name="Nordberg H.P."/>
            <person name="Cantor M.N."/>
            <person name="Hua S.X."/>
        </authorList>
    </citation>
    <scope>NUCLEOTIDE SEQUENCE [LARGE SCALE GENOMIC DNA]</scope>
    <source>
        <strain evidence="1 2">Marx 270</strain>
    </source>
</reference>
<name>A0A0C3JZ39_PISTI</name>
<organism evidence="1 2">
    <name type="scientific">Pisolithus tinctorius Marx 270</name>
    <dbReference type="NCBI Taxonomy" id="870435"/>
    <lineage>
        <taxon>Eukaryota</taxon>
        <taxon>Fungi</taxon>
        <taxon>Dikarya</taxon>
        <taxon>Basidiomycota</taxon>
        <taxon>Agaricomycotina</taxon>
        <taxon>Agaricomycetes</taxon>
        <taxon>Agaricomycetidae</taxon>
        <taxon>Boletales</taxon>
        <taxon>Sclerodermatineae</taxon>
        <taxon>Pisolithaceae</taxon>
        <taxon>Pisolithus</taxon>
    </lineage>
</organism>